<dbReference type="CDD" id="cd12797">
    <property type="entry name" value="M23_peptidase"/>
    <property type="match status" value="1"/>
</dbReference>
<keyword evidence="2" id="KW-0472">Membrane</keyword>
<feature type="compositionally biased region" description="Low complexity" evidence="1">
    <location>
        <begin position="89"/>
        <end position="98"/>
    </location>
</feature>
<dbReference type="Proteomes" id="UP000823921">
    <property type="component" value="Unassembled WGS sequence"/>
</dbReference>
<gene>
    <name evidence="4" type="ORF">H9712_08195</name>
</gene>
<dbReference type="InterPro" id="IPR050570">
    <property type="entry name" value="Cell_wall_metabolism_enzyme"/>
</dbReference>
<dbReference type="AlphaFoldDB" id="A0A9D2MM55"/>
<evidence type="ECO:0000256" key="2">
    <source>
        <dbReference type="SAM" id="Phobius"/>
    </source>
</evidence>
<sequence>MKKSFYHRFSDFIEGKGFYIVLALCLVAIGISGWFLFSSLTGEQEEQPVGGTASITVTPAPTPAATVTPVKPTVTATPRPTATVPAVAAATPSATVQPTPTPKSAPTSLTWPVQGEVLTNYSVETLAYDVTMADWRTHAGLDIAAAAGTEVRAPASGVVVEVTEDVMLGTTVVIDHGGDLTTTCANLASVPTVEVGDEVTVGDIIGSVGDTAIAESALPSHLHFSVEREGQSVDPMELLNG</sequence>
<feature type="region of interest" description="Disordered" evidence="1">
    <location>
        <begin position="89"/>
        <end position="108"/>
    </location>
</feature>
<evidence type="ECO:0000256" key="1">
    <source>
        <dbReference type="SAM" id="MobiDB-lite"/>
    </source>
</evidence>
<reference evidence="4" key="2">
    <citation type="submission" date="2021-04" db="EMBL/GenBank/DDBJ databases">
        <authorList>
            <person name="Gilroy R."/>
        </authorList>
    </citation>
    <scope>NUCLEOTIDE SEQUENCE</scope>
    <source>
        <strain evidence="4">CHK192-8294</strain>
    </source>
</reference>
<dbReference type="InterPro" id="IPR016047">
    <property type="entry name" value="M23ase_b-sheet_dom"/>
</dbReference>
<dbReference type="SUPFAM" id="SSF51261">
    <property type="entry name" value="Duplicated hybrid motif"/>
    <property type="match status" value="1"/>
</dbReference>
<evidence type="ECO:0000259" key="3">
    <source>
        <dbReference type="Pfam" id="PF01551"/>
    </source>
</evidence>
<name>A0A9D2MM55_9FIRM</name>
<dbReference type="GO" id="GO:0004222">
    <property type="term" value="F:metalloendopeptidase activity"/>
    <property type="evidence" value="ECO:0007669"/>
    <property type="project" value="TreeGrafter"/>
</dbReference>
<dbReference type="Gene3D" id="2.70.70.10">
    <property type="entry name" value="Glucose Permease (Domain IIA)"/>
    <property type="match status" value="1"/>
</dbReference>
<comment type="caution">
    <text evidence="4">The sequence shown here is derived from an EMBL/GenBank/DDBJ whole genome shotgun (WGS) entry which is preliminary data.</text>
</comment>
<proteinExistence type="predicted"/>
<keyword evidence="2" id="KW-0812">Transmembrane</keyword>
<feature type="domain" description="M23ase beta-sheet core" evidence="3">
    <location>
        <begin position="137"/>
        <end position="235"/>
    </location>
</feature>
<dbReference type="Pfam" id="PF01551">
    <property type="entry name" value="Peptidase_M23"/>
    <property type="match status" value="1"/>
</dbReference>
<organism evidence="4 5">
    <name type="scientific">Candidatus Flavonifractor intestinigallinarum</name>
    <dbReference type="NCBI Taxonomy" id="2838586"/>
    <lineage>
        <taxon>Bacteria</taxon>
        <taxon>Bacillati</taxon>
        <taxon>Bacillota</taxon>
        <taxon>Clostridia</taxon>
        <taxon>Eubacteriales</taxon>
        <taxon>Oscillospiraceae</taxon>
        <taxon>Flavonifractor</taxon>
    </lineage>
</organism>
<dbReference type="PANTHER" id="PTHR21666:SF290">
    <property type="entry name" value="PEPTIDASE M23 DOMAIN PROTEIN"/>
    <property type="match status" value="1"/>
</dbReference>
<protein>
    <submittedName>
        <fullName evidence="4">Peptidoglycan DD-metalloendopeptidase family protein</fullName>
    </submittedName>
</protein>
<dbReference type="PANTHER" id="PTHR21666">
    <property type="entry name" value="PEPTIDASE-RELATED"/>
    <property type="match status" value="1"/>
</dbReference>
<dbReference type="InterPro" id="IPR011055">
    <property type="entry name" value="Dup_hybrid_motif"/>
</dbReference>
<reference evidence="4" key="1">
    <citation type="journal article" date="2021" name="PeerJ">
        <title>Extensive microbial diversity within the chicken gut microbiome revealed by metagenomics and culture.</title>
        <authorList>
            <person name="Gilroy R."/>
            <person name="Ravi A."/>
            <person name="Getino M."/>
            <person name="Pursley I."/>
            <person name="Horton D.L."/>
            <person name="Alikhan N.F."/>
            <person name="Baker D."/>
            <person name="Gharbi K."/>
            <person name="Hall N."/>
            <person name="Watson M."/>
            <person name="Adriaenssens E.M."/>
            <person name="Foster-Nyarko E."/>
            <person name="Jarju S."/>
            <person name="Secka A."/>
            <person name="Antonio M."/>
            <person name="Oren A."/>
            <person name="Chaudhuri R.R."/>
            <person name="La Ragione R."/>
            <person name="Hildebrand F."/>
            <person name="Pallen M.J."/>
        </authorList>
    </citation>
    <scope>NUCLEOTIDE SEQUENCE</scope>
    <source>
        <strain evidence="4">CHK192-8294</strain>
    </source>
</reference>
<keyword evidence="2" id="KW-1133">Transmembrane helix</keyword>
<dbReference type="EMBL" id="DWXO01000078">
    <property type="protein sequence ID" value="HJB80951.1"/>
    <property type="molecule type" value="Genomic_DNA"/>
</dbReference>
<accession>A0A9D2MM55</accession>
<evidence type="ECO:0000313" key="4">
    <source>
        <dbReference type="EMBL" id="HJB80951.1"/>
    </source>
</evidence>
<evidence type="ECO:0000313" key="5">
    <source>
        <dbReference type="Proteomes" id="UP000823921"/>
    </source>
</evidence>
<feature type="transmembrane region" description="Helical" evidence="2">
    <location>
        <begin position="18"/>
        <end position="37"/>
    </location>
</feature>